<dbReference type="PANTHER" id="PTHR33993:SF14">
    <property type="entry name" value="GB|AAF24581.1"/>
    <property type="match status" value="1"/>
</dbReference>
<accession>A0AAU9F0F9</accession>
<gene>
    <name evidence="2" type="ORF">FAK_25590</name>
</gene>
<evidence type="ECO:0000259" key="1">
    <source>
        <dbReference type="PROSITE" id="PS51819"/>
    </source>
</evidence>
<dbReference type="CDD" id="cd07247">
    <property type="entry name" value="SgaA_N_like"/>
    <property type="match status" value="1"/>
</dbReference>
<protein>
    <recommendedName>
        <fullName evidence="1">VOC domain-containing protein</fullName>
    </recommendedName>
</protein>
<sequence>MGNPFRWVELNTDDLDGAKEFYSEIFDWKMKSFEESSIPYYFINTGGDAEGGMMAKTNPHTPTAWTPFVEVKELSSVCDKVERLGGTILKHKTSVPGMGWFAVIKDPQGALFGLWQPRRD</sequence>
<dbReference type="InterPro" id="IPR029068">
    <property type="entry name" value="Glyas_Bleomycin-R_OHBP_Dase"/>
</dbReference>
<dbReference type="Proteomes" id="UP001366166">
    <property type="component" value="Chromosome"/>
</dbReference>
<dbReference type="KEGG" id="dmp:FAK_25590"/>
<dbReference type="PROSITE" id="PS51819">
    <property type="entry name" value="VOC"/>
    <property type="match status" value="1"/>
</dbReference>
<evidence type="ECO:0000313" key="3">
    <source>
        <dbReference type="Proteomes" id="UP001366166"/>
    </source>
</evidence>
<dbReference type="InterPro" id="IPR037523">
    <property type="entry name" value="VOC_core"/>
</dbReference>
<dbReference type="Gene3D" id="3.10.180.10">
    <property type="entry name" value="2,3-Dihydroxybiphenyl 1,2-Dioxygenase, domain 1"/>
    <property type="match status" value="1"/>
</dbReference>
<dbReference type="SUPFAM" id="SSF54593">
    <property type="entry name" value="Glyoxalase/Bleomycin resistance protein/Dihydroxybiphenyl dioxygenase"/>
    <property type="match status" value="1"/>
</dbReference>
<organism evidence="2 3">
    <name type="scientific">Desulfoferula mesophila</name>
    <dbReference type="NCBI Taxonomy" id="3058419"/>
    <lineage>
        <taxon>Bacteria</taxon>
        <taxon>Pseudomonadati</taxon>
        <taxon>Thermodesulfobacteriota</taxon>
        <taxon>Desulfarculia</taxon>
        <taxon>Desulfarculales</taxon>
        <taxon>Desulfarculaceae</taxon>
        <taxon>Desulfoferula</taxon>
    </lineage>
</organism>
<proteinExistence type="predicted"/>
<dbReference type="Pfam" id="PF00903">
    <property type="entry name" value="Glyoxalase"/>
    <property type="match status" value="1"/>
</dbReference>
<dbReference type="RefSeq" id="WP_338599942.1">
    <property type="nucleotide sequence ID" value="NZ_AP028679.1"/>
</dbReference>
<dbReference type="InterPro" id="IPR052164">
    <property type="entry name" value="Anthracycline_SecMetBiosynth"/>
</dbReference>
<dbReference type="AlphaFoldDB" id="A0AAU9F0F9"/>
<dbReference type="EMBL" id="AP028679">
    <property type="protein sequence ID" value="BEQ15493.1"/>
    <property type="molecule type" value="Genomic_DNA"/>
</dbReference>
<dbReference type="PANTHER" id="PTHR33993">
    <property type="entry name" value="GLYOXALASE-RELATED"/>
    <property type="match status" value="1"/>
</dbReference>
<reference evidence="3" key="1">
    <citation type="journal article" date="2023" name="Arch. Microbiol.">
        <title>Desulfoferula mesophilus gen. nov. sp. nov., a mesophilic sulfate-reducing bacterium isolated from a brackish lake sediment.</title>
        <authorList>
            <person name="Watanabe T."/>
            <person name="Yabe T."/>
            <person name="Tsuji J.M."/>
            <person name="Fukui M."/>
        </authorList>
    </citation>
    <scope>NUCLEOTIDE SEQUENCE [LARGE SCALE GENOMIC DNA]</scope>
    <source>
        <strain evidence="3">12FAK</strain>
    </source>
</reference>
<dbReference type="InterPro" id="IPR004360">
    <property type="entry name" value="Glyas_Fos-R_dOase_dom"/>
</dbReference>
<keyword evidence="3" id="KW-1185">Reference proteome</keyword>
<feature type="domain" description="VOC" evidence="1">
    <location>
        <begin position="4"/>
        <end position="117"/>
    </location>
</feature>
<name>A0AAU9F0F9_9BACT</name>
<evidence type="ECO:0000313" key="2">
    <source>
        <dbReference type="EMBL" id="BEQ15493.1"/>
    </source>
</evidence>